<dbReference type="RefSeq" id="XP_033576212.1">
    <property type="nucleotide sequence ID" value="XM_033720211.1"/>
</dbReference>
<dbReference type="GeneID" id="54461104"/>
<name>A0A6A6YL42_9PEZI</name>
<dbReference type="Proteomes" id="UP000504636">
    <property type="component" value="Unplaced"/>
</dbReference>
<evidence type="ECO:0000313" key="1">
    <source>
        <dbReference type="EMBL" id="KAF2809248.1"/>
    </source>
</evidence>
<evidence type="ECO:0000313" key="3">
    <source>
        <dbReference type="RefSeq" id="XP_033576212.1"/>
    </source>
</evidence>
<accession>A0A6A6YL42</accession>
<dbReference type="EMBL" id="MU003702">
    <property type="protein sequence ID" value="KAF2809248.1"/>
    <property type="molecule type" value="Genomic_DNA"/>
</dbReference>
<organism evidence="1">
    <name type="scientific">Mytilinidion resinicola</name>
    <dbReference type="NCBI Taxonomy" id="574789"/>
    <lineage>
        <taxon>Eukaryota</taxon>
        <taxon>Fungi</taxon>
        <taxon>Dikarya</taxon>
        <taxon>Ascomycota</taxon>
        <taxon>Pezizomycotina</taxon>
        <taxon>Dothideomycetes</taxon>
        <taxon>Pleosporomycetidae</taxon>
        <taxon>Mytilinidiales</taxon>
        <taxon>Mytilinidiaceae</taxon>
        <taxon>Mytilinidion</taxon>
    </lineage>
</organism>
<evidence type="ECO:0000313" key="2">
    <source>
        <dbReference type="Proteomes" id="UP000504636"/>
    </source>
</evidence>
<dbReference type="AlphaFoldDB" id="A0A6A6YL42"/>
<protein>
    <submittedName>
        <fullName evidence="1 3">Uncharacterized protein</fullName>
    </submittedName>
</protein>
<reference evidence="1 3" key="1">
    <citation type="journal article" date="2020" name="Stud. Mycol.">
        <title>101 Dothideomycetes genomes: a test case for predicting lifestyles and emergence of pathogens.</title>
        <authorList>
            <person name="Haridas S."/>
            <person name="Albert R."/>
            <person name="Binder M."/>
            <person name="Bloem J."/>
            <person name="Labutti K."/>
            <person name="Salamov A."/>
            <person name="Andreopoulos B."/>
            <person name="Baker S."/>
            <person name="Barry K."/>
            <person name="Bills G."/>
            <person name="Bluhm B."/>
            <person name="Cannon C."/>
            <person name="Castanera R."/>
            <person name="Culley D."/>
            <person name="Daum C."/>
            <person name="Ezra D."/>
            <person name="Gonzalez J."/>
            <person name="Henrissat B."/>
            <person name="Kuo A."/>
            <person name="Liang C."/>
            <person name="Lipzen A."/>
            <person name="Lutzoni F."/>
            <person name="Magnuson J."/>
            <person name="Mondo S."/>
            <person name="Nolan M."/>
            <person name="Ohm R."/>
            <person name="Pangilinan J."/>
            <person name="Park H.-J."/>
            <person name="Ramirez L."/>
            <person name="Alfaro M."/>
            <person name="Sun H."/>
            <person name="Tritt A."/>
            <person name="Yoshinaga Y."/>
            <person name="Zwiers L.-H."/>
            <person name="Turgeon B."/>
            <person name="Goodwin S."/>
            <person name="Spatafora J."/>
            <person name="Crous P."/>
            <person name="Grigoriev I."/>
        </authorList>
    </citation>
    <scope>NUCLEOTIDE SEQUENCE</scope>
    <source>
        <strain evidence="1 3">CBS 304.34</strain>
    </source>
</reference>
<keyword evidence="2" id="KW-1185">Reference proteome</keyword>
<proteinExistence type="predicted"/>
<gene>
    <name evidence="1 3" type="ORF">BDZ99DRAFT_464025</name>
</gene>
<sequence>MLLEIFFGLPIEDVRKPEDLGPNNQPNEMSDFQAVLRWLREREDAGEVSSFAFHSATGYCLKCFVGPSASLKNEYFSKTVEAQILPPLEEEMTSLLYGRRGDA</sequence>
<reference evidence="3" key="2">
    <citation type="submission" date="2020-04" db="EMBL/GenBank/DDBJ databases">
        <authorList>
            <consortium name="NCBI Genome Project"/>
        </authorList>
    </citation>
    <scope>NUCLEOTIDE SEQUENCE</scope>
    <source>
        <strain evidence="3">CBS 304.34</strain>
    </source>
</reference>
<reference evidence="3" key="3">
    <citation type="submission" date="2025-04" db="UniProtKB">
        <authorList>
            <consortium name="RefSeq"/>
        </authorList>
    </citation>
    <scope>IDENTIFICATION</scope>
    <source>
        <strain evidence="3">CBS 304.34</strain>
    </source>
</reference>